<gene>
    <name evidence="1" type="ORF">L6164_011011</name>
</gene>
<reference evidence="1 2" key="1">
    <citation type="journal article" date="2022" name="DNA Res.">
        <title>Chromosomal-level genome assembly of the orchid tree Bauhinia variegata (Leguminosae; Cercidoideae) supports the allotetraploid origin hypothesis of Bauhinia.</title>
        <authorList>
            <person name="Zhong Y."/>
            <person name="Chen Y."/>
            <person name="Zheng D."/>
            <person name="Pang J."/>
            <person name="Liu Y."/>
            <person name="Luo S."/>
            <person name="Meng S."/>
            <person name="Qian L."/>
            <person name="Wei D."/>
            <person name="Dai S."/>
            <person name="Zhou R."/>
        </authorList>
    </citation>
    <scope>NUCLEOTIDE SEQUENCE [LARGE SCALE GENOMIC DNA]</scope>
    <source>
        <strain evidence="1">BV-YZ2020</strain>
    </source>
</reference>
<dbReference type="EMBL" id="CM039430">
    <property type="protein sequence ID" value="KAI4343692.1"/>
    <property type="molecule type" value="Genomic_DNA"/>
</dbReference>
<proteinExistence type="predicted"/>
<dbReference type="Proteomes" id="UP000828941">
    <property type="component" value="Chromosome 5"/>
</dbReference>
<keyword evidence="2" id="KW-1185">Reference proteome</keyword>
<name>A0ACB9P4B9_BAUVA</name>
<evidence type="ECO:0000313" key="1">
    <source>
        <dbReference type="EMBL" id="KAI4343692.1"/>
    </source>
</evidence>
<evidence type="ECO:0000313" key="2">
    <source>
        <dbReference type="Proteomes" id="UP000828941"/>
    </source>
</evidence>
<comment type="caution">
    <text evidence="1">The sequence shown here is derived from an EMBL/GenBank/DDBJ whole genome shotgun (WGS) entry which is preliminary data.</text>
</comment>
<sequence length="620" mass="70685">MAQKSAGRKFSFEILSRNSALEDDDSLLRRSKSDSTQNHDMQAQQSRASVSPHKPNRKKRKHKTSRKKKIIEPSVPEDPIAEQTLNSNSVSTDSRDPRSSPVKTEVLFENGETCQANGYEVNSQSYYTFGTVVCEEITAPKESKTSVCTLAKVPETDFQSVRSAEGFNFRELRQRTVNGGSSEDLSASVIDDNGKDDSAVKANSVEKQRSEPNGDVVNKLEPAESLDWKHLMAEDPNYVFSVEKSPVKYFLEEMYNGNSLRSTTTLGNEKERERVYDTIFRLPWRCELLIDVGFFVCFDSFLSLLTVMPTRIMMTIWRILKTRQFKRLSTMDLSDFGCFLIMACGVTLLQRIDISLIYHMIRGQGTVKLYVVYNVLEIFDKLCQNLCGDVLQTLFHSAEGLANSPPEIQAITLSTCIVSHNNALLALLVSNNFAEIKSNVFKRYSQDNVHSLVYFDSVERFHISAFILFVLAQNILEAEGPWFESFFINILLVYVSEMIIDIIKHSFIAKFNDIKPIAYSEFLEDLCKQTLNMQTEGTKKNLTFVPLAPACVVIRVLTPVYAAHLPYNPLLWRLFWIVLFSAMTFVMLTSLKVLIGIGLQKHATWYINRCRRRKQHFHAD</sequence>
<accession>A0ACB9P4B9</accession>
<organism evidence="1 2">
    <name type="scientific">Bauhinia variegata</name>
    <name type="common">Purple orchid tree</name>
    <name type="synonym">Phanera variegata</name>
    <dbReference type="NCBI Taxonomy" id="167791"/>
    <lineage>
        <taxon>Eukaryota</taxon>
        <taxon>Viridiplantae</taxon>
        <taxon>Streptophyta</taxon>
        <taxon>Embryophyta</taxon>
        <taxon>Tracheophyta</taxon>
        <taxon>Spermatophyta</taxon>
        <taxon>Magnoliopsida</taxon>
        <taxon>eudicotyledons</taxon>
        <taxon>Gunneridae</taxon>
        <taxon>Pentapetalae</taxon>
        <taxon>rosids</taxon>
        <taxon>fabids</taxon>
        <taxon>Fabales</taxon>
        <taxon>Fabaceae</taxon>
        <taxon>Cercidoideae</taxon>
        <taxon>Cercideae</taxon>
        <taxon>Bauhiniinae</taxon>
        <taxon>Bauhinia</taxon>
    </lineage>
</organism>
<protein>
    <submittedName>
        <fullName evidence="1">Uncharacterized protein</fullName>
    </submittedName>
</protein>